<keyword evidence="5 8" id="KW-0812">Transmembrane</keyword>
<dbReference type="InterPro" id="IPR037294">
    <property type="entry name" value="ABC_BtuC-like"/>
</dbReference>
<dbReference type="Pfam" id="PF01032">
    <property type="entry name" value="FecCD"/>
    <property type="match status" value="1"/>
</dbReference>
<accession>A0A5J4J1K0</accession>
<dbReference type="Proteomes" id="UP000391919">
    <property type="component" value="Unassembled WGS sequence"/>
</dbReference>
<feature type="transmembrane region" description="Helical" evidence="8">
    <location>
        <begin position="85"/>
        <end position="101"/>
    </location>
</feature>
<evidence type="ECO:0000256" key="2">
    <source>
        <dbReference type="ARBA" id="ARBA00007935"/>
    </source>
</evidence>
<evidence type="ECO:0000256" key="3">
    <source>
        <dbReference type="ARBA" id="ARBA00022448"/>
    </source>
</evidence>
<name>A0A5J4J1K0_9BACI</name>
<comment type="subcellular location">
    <subcellularLocation>
        <location evidence="1">Cell membrane</location>
        <topology evidence="1">Multi-pass membrane protein</topology>
    </subcellularLocation>
</comment>
<evidence type="ECO:0000256" key="1">
    <source>
        <dbReference type="ARBA" id="ARBA00004651"/>
    </source>
</evidence>
<evidence type="ECO:0000256" key="8">
    <source>
        <dbReference type="SAM" id="Phobius"/>
    </source>
</evidence>
<dbReference type="InterPro" id="IPR000522">
    <property type="entry name" value="ABC_transptr_permease_BtuC"/>
</dbReference>
<dbReference type="AlphaFoldDB" id="A0A5J4J1K0"/>
<dbReference type="GO" id="GO:0022857">
    <property type="term" value="F:transmembrane transporter activity"/>
    <property type="evidence" value="ECO:0007669"/>
    <property type="project" value="InterPro"/>
</dbReference>
<evidence type="ECO:0000313" key="10">
    <source>
        <dbReference type="Proteomes" id="UP000391919"/>
    </source>
</evidence>
<feature type="transmembrane region" description="Helical" evidence="8">
    <location>
        <begin position="46"/>
        <end position="65"/>
    </location>
</feature>
<evidence type="ECO:0000256" key="5">
    <source>
        <dbReference type="ARBA" id="ARBA00022692"/>
    </source>
</evidence>
<comment type="caution">
    <text evidence="9">The sequence shown here is derived from an EMBL/GenBank/DDBJ whole genome shotgun (WGS) entry which is preliminary data.</text>
</comment>
<keyword evidence="10" id="KW-1185">Reference proteome</keyword>
<dbReference type="GO" id="GO:0033214">
    <property type="term" value="P:siderophore-iron import into cell"/>
    <property type="evidence" value="ECO:0007669"/>
    <property type="project" value="TreeGrafter"/>
</dbReference>
<dbReference type="SUPFAM" id="SSF81345">
    <property type="entry name" value="ABC transporter involved in vitamin B12 uptake, BtuC"/>
    <property type="match status" value="1"/>
</dbReference>
<keyword evidence="6 8" id="KW-1133">Transmembrane helix</keyword>
<dbReference type="EMBL" id="BKZQ01000001">
    <property type="protein sequence ID" value="GER68806.1"/>
    <property type="molecule type" value="Genomic_DNA"/>
</dbReference>
<dbReference type="Gene3D" id="1.10.3470.10">
    <property type="entry name" value="ABC transporter involved in vitamin B12 uptake, BtuC"/>
    <property type="match status" value="1"/>
</dbReference>
<dbReference type="GO" id="GO:0005886">
    <property type="term" value="C:plasma membrane"/>
    <property type="evidence" value="ECO:0007669"/>
    <property type="project" value="UniProtKB-SubCell"/>
</dbReference>
<keyword evidence="7 8" id="KW-0472">Membrane</keyword>
<dbReference type="PANTHER" id="PTHR30472">
    <property type="entry name" value="FERRIC ENTEROBACTIN TRANSPORT SYSTEM PERMEASE PROTEIN"/>
    <property type="match status" value="1"/>
</dbReference>
<evidence type="ECO:0000256" key="7">
    <source>
        <dbReference type="ARBA" id="ARBA00023136"/>
    </source>
</evidence>
<evidence type="ECO:0000313" key="9">
    <source>
        <dbReference type="EMBL" id="GER68806.1"/>
    </source>
</evidence>
<proteinExistence type="inferred from homology"/>
<sequence length="141" mass="15669">MKKRYLVPLLAVFSVISIFIGAEDIPPAEMLHLSKEQVEILLASRLPRLISIIIAGMGMSICGLIMQQLTKNKFVSPTTADTMDCARFGILVSIILFSLASPLVKMMIAFCFALSGTFLFMKILDRIKWNDTIFIPLVGLM</sequence>
<organism evidence="9 10">
    <name type="scientific">Weizmannia acidilactici</name>
    <dbReference type="NCBI Taxonomy" id="2607726"/>
    <lineage>
        <taxon>Bacteria</taxon>
        <taxon>Bacillati</taxon>
        <taxon>Bacillota</taxon>
        <taxon>Bacilli</taxon>
        <taxon>Bacillales</taxon>
        <taxon>Bacillaceae</taxon>
        <taxon>Heyndrickxia</taxon>
    </lineage>
</organism>
<dbReference type="PANTHER" id="PTHR30472:SF27">
    <property type="entry name" value="PETROBACTIN IMPORT SYSTEM PERMEASE PROTEIN YCLN"/>
    <property type="match status" value="1"/>
</dbReference>
<gene>
    <name evidence="9" type="ORF">BpJC7_01090</name>
</gene>
<keyword evidence="4" id="KW-1003">Cell membrane</keyword>
<protein>
    <submittedName>
        <fullName evidence="9">Uncharacterized protein</fullName>
    </submittedName>
</protein>
<evidence type="ECO:0000256" key="4">
    <source>
        <dbReference type="ARBA" id="ARBA00022475"/>
    </source>
</evidence>
<comment type="similarity">
    <text evidence="2">Belongs to the binding-protein-dependent transport system permease family. FecCD subfamily.</text>
</comment>
<evidence type="ECO:0000256" key="6">
    <source>
        <dbReference type="ARBA" id="ARBA00022989"/>
    </source>
</evidence>
<reference evidence="9 10" key="1">
    <citation type="submission" date="2019-09" db="EMBL/GenBank/DDBJ databases">
        <title>Draft genome sequence of Bacillus sp. JC-7.</title>
        <authorList>
            <person name="Tanaka N."/>
            <person name="Shiwa Y."/>
            <person name="Fujita N."/>
            <person name="Tanasupawat S."/>
        </authorList>
    </citation>
    <scope>NUCLEOTIDE SEQUENCE [LARGE SCALE GENOMIC DNA]</scope>
    <source>
        <strain evidence="9 10">JC-7</strain>
    </source>
</reference>
<keyword evidence="3" id="KW-0813">Transport</keyword>